<dbReference type="EMBL" id="JAYMYR010000003">
    <property type="protein sequence ID" value="KAK7373049.1"/>
    <property type="molecule type" value="Genomic_DNA"/>
</dbReference>
<keyword evidence="2" id="KW-1185">Reference proteome</keyword>
<gene>
    <name evidence="1" type="ORF">VNO80_06444</name>
</gene>
<accession>A0AAN9NGU9</accession>
<evidence type="ECO:0000313" key="2">
    <source>
        <dbReference type="Proteomes" id="UP001374584"/>
    </source>
</evidence>
<dbReference type="Proteomes" id="UP001374584">
    <property type="component" value="Unassembled WGS sequence"/>
</dbReference>
<protein>
    <submittedName>
        <fullName evidence="1">Uncharacterized protein</fullName>
    </submittedName>
</protein>
<evidence type="ECO:0000313" key="1">
    <source>
        <dbReference type="EMBL" id="KAK7373049.1"/>
    </source>
</evidence>
<sequence>MESETTSGACLSVIGSHVNHTLAVLLAAEIHPNYPFLLPLHFSITSPINTHIQLPSSYITTPTFIYPFIHKSDREILTKQIFSFSLPFSPSKFLHLSLLLILSLLSLSPPLCNSPLL</sequence>
<dbReference type="AlphaFoldDB" id="A0AAN9NGU9"/>
<comment type="caution">
    <text evidence="1">The sequence shown here is derived from an EMBL/GenBank/DDBJ whole genome shotgun (WGS) entry which is preliminary data.</text>
</comment>
<name>A0AAN9NGU9_PHACN</name>
<reference evidence="1 2" key="1">
    <citation type="submission" date="2024-01" db="EMBL/GenBank/DDBJ databases">
        <title>The genomes of 5 underutilized Papilionoideae crops provide insights into root nodulation and disease resistanc.</title>
        <authorList>
            <person name="Jiang F."/>
        </authorList>
    </citation>
    <scope>NUCLEOTIDE SEQUENCE [LARGE SCALE GENOMIC DNA]</scope>
    <source>
        <strain evidence="1">JINMINGXINNONG_FW02</strain>
        <tissue evidence="1">Leaves</tissue>
    </source>
</reference>
<organism evidence="1 2">
    <name type="scientific">Phaseolus coccineus</name>
    <name type="common">Scarlet runner bean</name>
    <name type="synonym">Phaseolus multiflorus</name>
    <dbReference type="NCBI Taxonomy" id="3886"/>
    <lineage>
        <taxon>Eukaryota</taxon>
        <taxon>Viridiplantae</taxon>
        <taxon>Streptophyta</taxon>
        <taxon>Embryophyta</taxon>
        <taxon>Tracheophyta</taxon>
        <taxon>Spermatophyta</taxon>
        <taxon>Magnoliopsida</taxon>
        <taxon>eudicotyledons</taxon>
        <taxon>Gunneridae</taxon>
        <taxon>Pentapetalae</taxon>
        <taxon>rosids</taxon>
        <taxon>fabids</taxon>
        <taxon>Fabales</taxon>
        <taxon>Fabaceae</taxon>
        <taxon>Papilionoideae</taxon>
        <taxon>50 kb inversion clade</taxon>
        <taxon>NPAAA clade</taxon>
        <taxon>indigoferoid/millettioid clade</taxon>
        <taxon>Phaseoleae</taxon>
        <taxon>Phaseolus</taxon>
    </lineage>
</organism>
<proteinExistence type="predicted"/>